<dbReference type="InterPro" id="IPR052433">
    <property type="entry name" value="X-Pro_dipept-like"/>
</dbReference>
<dbReference type="Gene3D" id="3.40.350.10">
    <property type="entry name" value="Creatinase/prolidase N-terminal domain"/>
    <property type="match status" value="1"/>
</dbReference>
<evidence type="ECO:0000256" key="6">
    <source>
        <dbReference type="ARBA" id="ARBA00023211"/>
    </source>
</evidence>
<keyword evidence="3 7" id="KW-0378">Hydrolase</keyword>
<dbReference type="Pfam" id="PF00557">
    <property type="entry name" value="Peptidase_M24"/>
    <property type="match status" value="1"/>
</dbReference>
<dbReference type="PROSITE" id="PS00491">
    <property type="entry name" value="PROLINE_PEPTIDASE"/>
    <property type="match status" value="1"/>
</dbReference>
<dbReference type="HAMAP" id="MF_01279">
    <property type="entry name" value="X_Pro_dipeptid"/>
    <property type="match status" value="1"/>
</dbReference>
<keyword evidence="11" id="KW-1185">Reference proteome</keyword>
<evidence type="ECO:0000256" key="3">
    <source>
        <dbReference type="ARBA" id="ARBA00022801"/>
    </source>
</evidence>
<organism evidence="10 11">
    <name type="scientific">Chelonobacter oris</name>
    <dbReference type="NCBI Taxonomy" id="505317"/>
    <lineage>
        <taxon>Bacteria</taxon>
        <taxon>Pseudomonadati</taxon>
        <taxon>Pseudomonadota</taxon>
        <taxon>Gammaproteobacteria</taxon>
        <taxon>Pasteurellales</taxon>
        <taxon>Pasteurellaceae</taxon>
        <taxon>Chelonobacter</taxon>
    </lineage>
</organism>
<dbReference type="InterPro" id="IPR048819">
    <property type="entry name" value="PepQ_N"/>
</dbReference>
<dbReference type="PANTHER" id="PTHR43226:SF8">
    <property type="entry name" value="XAA-PRO DIPEPTIDASE"/>
    <property type="match status" value="1"/>
</dbReference>
<protein>
    <recommendedName>
        <fullName evidence="7">Xaa-Pro dipeptidase</fullName>
        <shortName evidence="7">X-Pro dipeptidase</shortName>
        <ecNumber evidence="7">3.4.13.9</ecNumber>
    </recommendedName>
    <alternativeName>
        <fullName evidence="7">Imidodipeptidase</fullName>
    </alternativeName>
    <alternativeName>
        <fullName evidence="7">Proline dipeptidase</fullName>
        <shortName evidence="7">Prolidase</shortName>
    </alternativeName>
</protein>
<feature type="binding site" evidence="7">
    <location>
        <position position="424"/>
    </location>
    <ligand>
        <name>Mn(2+)</name>
        <dbReference type="ChEBI" id="CHEBI:29035"/>
        <label>2</label>
    </ligand>
</feature>
<dbReference type="InterPro" id="IPR000994">
    <property type="entry name" value="Pept_M24"/>
</dbReference>
<dbReference type="GO" id="GO:0046872">
    <property type="term" value="F:metal ion binding"/>
    <property type="evidence" value="ECO:0007669"/>
    <property type="project" value="UniProtKB-KW"/>
</dbReference>
<name>A0A0A3ATP7_9PAST</name>
<feature type="binding site" evidence="7">
    <location>
        <position position="424"/>
    </location>
    <ligand>
        <name>Mn(2+)</name>
        <dbReference type="ChEBI" id="CHEBI:29035"/>
        <label>1</label>
    </ligand>
</feature>
<evidence type="ECO:0000313" key="10">
    <source>
        <dbReference type="EMBL" id="KGQ70460.1"/>
    </source>
</evidence>
<evidence type="ECO:0000256" key="4">
    <source>
        <dbReference type="ARBA" id="ARBA00022997"/>
    </source>
</evidence>
<sequence length="447" mass="51379">MSNSEQRLFQQHLNGLQQLVQDILQTNGLDGIWIHAGEVQYHFLDDQPKSFKINPLFNYFVPHTQACGSWLYLDGVNKPHLYFYQPNDYWYLHEPVPQSFWTEAFQWTILKHADEIKSSLYKQSVDLNRTLYLGDAVQLAQSLGFTHINLQKALNYLHYQRSIKTEYEVHCLQQAQFAALCGHRAAKNAFFDGKSEFEINLAYLQASEQSDLNVPYGNIVAINQHSAVLHYAQLQRKSPAKRNSFLLDAGASYLGYASDITRSYSFDPNDEFAELVQRMERQKLALIDQMQPGYHYLSYHTMMQQSIAEMLHEFDLVRLSAEQIFEEGINRTFFPHGLGHLLGLQVHDVAGFQQNRRGTHKAPPEAYPSLRCTRNLEPNMVLTVEPGLYFIPLLLNPWRDHPLGARFNWQKIDCFTAYGGIRSEDNIVITADGAENLTQKAQTALNG</sequence>
<dbReference type="SUPFAM" id="SSF55920">
    <property type="entry name" value="Creatinase/aminopeptidase"/>
    <property type="match status" value="1"/>
</dbReference>
<dbReference type="GO" id="GO:0008235">
    <property type="term" value="F:metalloexopeptidase activity"/>
    <property type="evidence" value="ECO:0007669"/>
    <property type="project" value="UniProtKB-UniRule"/>
</dbReference>
<dbReference type="Proteomes" id="UP000030380">
    <property type="component" value="Unassembled WGS sequence"/>
</dbReference>
<comment type="function">
    <text evidence="7">Splits dipeptides with a prolyl residue in the C-terminal position.</text>
</comment>
<evidence type="ECO:0000313" key="11">
    <source>
        <dbReference type="Proteomes" id="UP000030380"/>
    </source>
</evidence>
<dbReference type="InterPro" id="IPR036005">
    <property type="entry name" value="Creatinase/aminopeptidase-like"/>
</dbReference>
<feature type="binding site" evidence="7">
    <location>
        <position position="340"/>
    </location>
    <ligand>
        <name>Mn(2+)</name>
        <dbReference type="ChEBI" id="CHEBI:29035"/>
        <label>1</label>
    </ligand>
</feature>
<dbReference type="GO" id="GO:0005829">
    <property type="term" value="C:cytosol"/>
    <property type="evidence" value="ECO:0007669"/>
    <property type="project" value="TreeGrafter"/>
</dbReference>
<feature type="binding site" evidence="7">
    <location>
        <position position="259"/>
    </location>
    <ligand>
        <name>Mn(2+)</name>
        <dbReference type="ChEBI" id="CHEBI:29035"/>
        <label>2</label>
    </ligand>
</feature>
<comment type="caution">
    <text evidence="10">The sequence shown here is derived from an EMBL/GenBank/DDBJ whole genome shotgun (WGS) entry which is preliminary data.</text>
</comment>
<keyword evidence="4 7" id="KW-0224">Dipeptidase</keyword>
<dbReference type="EMBL" id="JSUM01000010">
    <property type="protein sequence ID" value="KGQ70460.1"/>
    <property type="molecule type" value="Genomic_DNA"/>
</dbReference>
<dbReference type="STRING" id="505317.OA57_06350"/>
<dbReference type="Gene3D" id="3.90.230.10">
    <property type="entry name" value="Creatinase/methionine aminopeptidase superfamily"/>
    <property type="match status" value="1"/>
</dbReference>
<comment type="similarity">
    <text evidence="7">Belongs to the peptidase M24B family. Bacterial-type prolidase subfamily.</text>
</comment>
<evidence type="ECO:0000259" key="9">
    <source>
        <dbReference type="Pfam" id="PF21216"/>
    </source>
</evidence>
<accession>A0A0A3ATP7</accession>
<dbReference type="GO" id="GO:0102009">
    <property type="term" value="F:proline dipeptidase activity"/>
    <property type="evidence" value="ECO:0007669"/>
    <property type="project" value="UniProtKB-EC"/>
</dbReference>
<feature type="domain" description="Xaa-Pro dipeptidase N-terminal" evidence="9">
    <location>
        <begin position="8"/>
        <end position="159"/>
    </location>
</feature>
<comment type="catalytic activity">
    <reaction evidence="7">
        <text>Xaa-L-Pro dipeptide + H2O = an L-alpha-amino acid + L-proline</text>
        <dbReference type="Rhea" id="RHEA:76407"/>
        <dbReference type="ChEBI" id="CHEBI:15377"/>
        <dbReference type="ChEBI" id="CHEBI:59869"/>
        <dbReference type="ChEBI" id="CHEBI:60039"/>
        <dbReference type="ChEBI" id="CHEBI:195196"/>
        <dbReference type="EC" id="3.4.13.9"/>
    </reaction>
</comment>
<gene>
    <name evidence="7" type="primary">pepQ</name>
    <name evidence="10" type="ORF">OA57_06350</name>
</gene>
<dbReference type="Pfam" id="PF21216">
    <property type="entry name" value="PepQ_N"/>
    <property type="match status" value="1"/>
</dbReference>
<evidence type="ECO:0000256" key="1">
    <source>
        <dbReference type="ARBA" id="ARBA00022670"/>
    </source>
</evidence>
<feature type="binding site" evidence="7">
    <location>
        <position position="259"/>
    </location>
    <ligand>
        <name>Mn(2+)</name>
        <dbReference type="ChEBI" id="CHEBI:29035"/>
        <label>1</label>
    </ligand>
</feature>
<dbReference type="OrthoDB" id="9806388at2"/>
<dbReference type="EC" id="3.4.13.9" evidence="7"/>
<keyword evidence="1 7" id="KW-0645">Protease</keyword>
<feature type="domain" description="Peptidase M24" evidence="8">
    <location>
        <begin position="171"/>
        <end position="431"/>
    </location>
</feature>
<keyword evidence="5 7" id="KW-0482">Metalloprotease</keyword>
<dbReference type="RefSeq" id="WP_034615041.1">
    <property type="nucleotide sequence ID" value="NZ_JSUM01000010.1"/>
</dbReference>
<evidence type="ECO:0000256" key="5">
    <source>
        <dbReference type="ARBA" id="ARBA00023049"/>
    </source>
</evidence>
<feature type="binding site" evidence="7">
    <location>
        <position position="385"/>
    </location>
    <ligand>
        <name>Mn(2+)</name>
        <dbReference type="ChEBI" id="CHEBI:29035"/>
        <label>1</label>
    </ligand>
</feature>
<evidence type="ECO:0000259" key="8">
    <source>
        <dbReference type="Pfam" id="PF00557"/>
    </source>
</evidence>
<keyword evidence="2 7" id="KW-0479">Metal-binding</keyword>
<reference evidence="10 11" key="1">
    <citation type="submission" date="2014-11" db="EMBL/GenBank/DDBJ databases">
        <title>Draft genome sequence of Chelonobacter oris 1662T, associated with respiratory disease in Hermann's Tortoises.</title>
        <authorList>
            <person name="Kudirkiene E."/>
            <person name="Hansen M.J."/>
            <person name="Bojesen A.M."/>
        </authorList>
    </citation>
    <scope>NUCLEOTIDE SEQUENCE [LARGE SCALE GENOMIC DNA]</scope>
    <source>
        <strain evidence="10 11">1662</strain>
    </source>
</reference>
<keyword evidence="6 7" id="KW-0464">Manganese</keyword>
<proteinExistence type="inferred from homology"/>
<dbReference type="PANTHER" id="PTHR43226">
    <property type="entry name" value="XAA-PRO AMINOPEPTIDASE 3"/>
    <property type="match status" value="1"/>
</dbReference>
<evidence type="ECO:0000256" key="7">
    <source>
        <dbReference type="HAMAP-Rule" id="MF_01279"/>
    </source>
</evidence>
<dbReference type="InterPro" id="IPR001131">
    <property type="entry name" value="Peptidase_M24B_aminopep-P_CS"/>
</dbReference>
<dbReference type="NCBIfam" id="NF010133">
    <property type="entry name" value="PRK13607.1"/>
    <property type="match status" value="1"/>
</dbReference>
<dbReference type="GO" id="GO:0004177">
    <property type="term" value="F:aminopeptidase activity"/>
    <property type="evidence" value="ECO:0007669"/>
    <property type="project" value="TreeGrafter"/>
</dbReference>
<comment type="cofactor">
    <cofactor evidence="7">
        <name>Mn(2+)</name>
        <dbReference type="ChEBI" id="CHEBI:29035"/>
    </cofactor>
    <text evidence="7">Binds 2 manganese ions per subunit.</text>
</comment>
<dbReference type="AlphaFoldDB" id="A0A0A3ATP7"/>
<dbReference type="GO" id="GO:0006508">
    <property type="term" value="P:proteolysis"/>
    <property type="evidence" value="ECO:0007669"/>
    <property type="project" value="UniProtKB-KW"/>
</dbReference>
<dbReference type="InterPro" id="IPR029149">
    <property type="entry name" value="Creatin/AminoP/Spt16_N"/>
</dbReference>
<feature type="binding site" evidence="7">
    <location>
        <position position="248"/>
    </location>
    <ligand>
        <name>Mn(2+)</name>
        <dbReference type="ChEBI" id="CHEBI:29035"/>
        <label>2</label>
    </ligand>
</feature>
<evidence type="ECO:0000256" key="2">
    <source>
        <dbReference type="ARBA" id="ARBA00022723"/>
    </source>
</evidence>
<dbReference type="GO" id="GO:0016795">
    <property type="term" value="F:phosphoric triester hydrolase activity"/>
    <property type="evidence" value="ECO:0007669"/>
    <property type="project" value="InterPro"/>
</dbReference>
<dbReference type="InterPro" id="IPR022846">
    <property type="entry name" value="X_Pro_dipept"/>
</dbReference>